<evidence type="ECO:0000313" key="3">
    <source>
        <dbReference type="Proteomes" id="UP000276437"/>
    </source>
</evidence>
<dbReference type="OrthoDB" id="9795599at2"/>
<dbReference type="SUPFAM" id="SSF54913">
    <property type="entry name" value="GlnB-like"/>
    <property type="match status" value="1"/>
</dbReference>
<sequence length="109" mass="11609">MILQPGKYKLLKIYVGEMQSFAGKSLYHALVLKLREAGIAGATVSRGVEAYGAASIIKKVGILDLSADLPMIIEAVDTEEKIQAVLPAISAMVKQGLIFLADAEVIKHG</sequence>
<protein>
    <submittedName>
        <fullName evidence="2">Uncharacterized protein</fullName>
    </submittedName>
</protein>
<reference evidence="2 3" key="1">
    <citation type="journal article" date="2018" name="Int. J. Syst. Evol. Microbiol.">
        <title>Methylomusa anaerophila gen. nov., sp. nov., an anaerobic methanol-utilizing bacterium isolated from a microbial fuel cell.</title>
        <authorList>
            <person name="Amano N."/>
            <person name="Yamamuro A."/>
            <person name="Miyahara M."/>
            <person name="Kouzuma A."/>
            <person name="Abe T."/>
            <person name="Watanabe K."/>
        </authorList>
    </citation>
    <scope>NUCLEOTIDE SEQUENCE [LARGE SCALE GENOMIC DNA]</scope>
    <source>
        <strain evidence="2 3">MMFC1</strain>
    </source>
</reference>
<dbReference type="RefSeq" id="WP_126309055.1">
    <property type="nucleotide sequence ID" value="NZ_AP018449.1"/>
</dbReference>
<name>A0A348AM18_9FIRM</name>
<dbReference type="Gene3D" id="3.30.70.120">
    <property type="match status" value="1"/>
</dbReference>
<dbReference type="KEGG" id="mana:MAMMFC1_02801"/>
<accession>A0A348AM18</accession>
<gene>
    <name evidence="2" type="ORF">MAMMFC1_02801</name>
</gene>
<evidence type="ECO:0000313" key="2">
    <source>
        <dbReference type="EMBL" id="BBB92116.1"/>
    </source>
</evidence>
<dbReference type="Pfam" id="PF02641">
    <property type="entry name" value="DUF190"/>
    <property type="match status" value="1"/>
</dbReference>
<keyword evidence="3" id="KW-1185">Reference proteome</keyword>
<evidence type="ECO:0000256" key="1">
    <source>
        <dbReference type="ARBA" id="ARBA00010554"/>
    </source>
</evidence>
<dbReference type="EMBL" id="AP018449">
    <property type="protein sequence ID" value="BBB92116.1"/>
    <property type="molecule type" value="Genomic_DNA"/>
</dbReference>
<dbReference type="InterPro" id="IPR015867">
    <property type="entry name" value="N-reg_PII/ATP_PRibTrfase_C"/>
</dbReference>
<comment type="similarity">
    <text evidence="1">Belongs to the UPF0166 family.</text>
</comment>
<dbReference type="PANTHER" id="PTHR35983:SF1">
    <property type="entry name" value="UPF0166 PROTEIN TM_0021"/>
    <property type="match status" value="1"/>
</dbReference>
<organism evidence="2 3">
    <name type="scientific">Methylomusa anaerophila</name>
    <dbReference type="NCBI Taxonomy" id="1930071"/>
    <lineage>
        <taxon>Bacteria</taxon>
        <taxon>Bacillati</taxon>
        <taxon>Bacillota</taxon>
        <taxon>Negativicutes</taxon>
        <taxon>Selenomonadales</taxon>
        <taxon>Sporomusaceae</taxon>
        <taxon>Methylomusa</taxon>
    </lineage>
</organism>
<proteinExistence type="inferred from homology"/>
<dbReference type="InterPro" id="IPR011322">
    <property type="entry name" value="N-reg_PII-like_a/b"/>
</dbReference>
<dbReference type="AlphaFoldDB" id="A0A348AM18"/>
<dbReference type="PANTHER" id="PTHR35983">
    <property type="entry name" value="UPF0166 PROTEIN TM_0021"/>
    <property type="match status" value="1"/>
</dbReference>
<dbReference type="InterPro" id="IPR003793">
    <property type="entry name" value="UPF0166"/>
</dbReference>
<dbReference type="Proteomes" id="UP000276437">
    <property type="component" value="Chromosome"/>
</dbReference>